<keyword evidence="3" id="KW-1185">Reference proteome</keyword>
<organism evidence="2 3">
    <name type="scientific">Portunus trituberculatus</name>
    <name type="common">Swimming crab</name>
    <name type="synonym">Neptunus trituberculatus</name>
    <dbReference type="NCBI Taxonomy" id="210409"/>
    <lineage>
        <taxon>Eukaryota</taxon>
        <taxon>Metazoa</taxon>
        <taxon>Ecdysozoa</taxon>
        <taxon>Arthropoda</taxon>
        <taxon>Crustacea</taxon>
        <taxon>Multicrustacea</taxon>
        <taxon>Malacostraca</taxon>
        <taxon>Eumalacostraca</taxon>
        <taxon>Eucarida</taxon>
        <taxon>Decapoda</taxon>
        <taxon>Pleocyemata</taxon>
        <taxon>Brachyura</taxon>
        <taxon>Eubrachyura</taxon>
        <taxon>Portunoidea</taxon>
        <taxon>Portunidae</taxon>
        <taxon>Portuninae</taxon>
        <taxon>Portunus</taxon>
    </lineage>
</organism>
<sequence length="66" mass="7535">MEMRRGEGWWLKCKEEQEEEEEEVVKMRCVCSGYEMGTKGEMGEGSGGDGGGDEWRRRRRSSSGNV</sequence>
<accession>A0A5B7JL68</accession>
<proteinExistence type="predicted"/>
<dbReference type="AlphaFoldDB" id="A0A5B7JL68"/>
<comment type="caution">
    <text evidence="2">The sequence shown here is derived from an EMBL/GenBank/DDBJ whole genome shotgun (WGS) entry which is preliminary data.</text>
</comment>
<feature type="region of interest" description="Disordered" evidence="1">
    <location>
        <begin position="36"/>
        <end position="66"/>
    </location>
</feature>
<dbReference type="Proteomes" id="UP000324222">
    <property type="component" value="Unassembled WGS sequence"/>
</dbReference>
<evidence type="ECO:0000256" key="1">
    <source>
        <dbReference type="SAM" id="MobiDB-lite"/>
    </source>
</evidence>
<evidence type="ECO:0000313" key="3">
    <source>
        <dbReference type="Proteomes" id="UP000324222"/>
    </source>
</evidence>
<name>A0A5B7JL68_PORTR</name>
<feature type="compositionally biased region" description="Basic residues" evidence="1">
    <location>
        <begin position="57"/>
        <end position="66"/>
    </location>
</feature>
<reference evidence="2 3" key="1">
    <citation type="submission" date="2019-05" db="EMBL/GenBank/DDBJ databases">
        <title>Another draft genome of Portunus trituberculatus and its Hox gene families provides insights of decapod evolution.</title>
        <authorList>
            <person name="Jeong J.-H."/>
            <person name="Song I."/>
            <person name="Kim S."/>
            <person name="Choi T."/>
            <person name="Kim D."/>
            <person name="Ryu S."/>
            <person name="Kim W."/>
        </authorList>
    </citation>
    <scope>NUCLEOTIDE SEQUENCE [LARGE SCALE GENOMIC DNA]</scope>
    <source>
        <tissue evidence="2">Muscle</tissue>
    </source>
</reference>
<protein>
    <submittedName>
        <fullName evidence="2">Uncharacterized protein</fullName>
    </submittedName>
</protein>
<gene>
    <name evidence="2" type="ORF">E2C01_088160</name>
</gene>
<dbReference type="EMBL" id="VSRR010093413">
    <property type="protein sequence ID" value="MPC93044.1"/>
    <property type="molecule type" value="Genomic_DNA"/>
</dbReference>
<evidence type="ECO:0000313" key="2">
    <source>
        <dbReference type="EMBL" id="MPC93044.1"/>
    </source>
</evidence>